<reference evidence="1" key="1">
    <citation type="submission" date="2022-09" db="EMBL/GenBank/DDBJ databases">
        <title>A Global Phylogenomic Analysis of the Shiitake Genus Lentinula.</title>
        <authorList>
            <consortium name="DOE Joint Genome Institute"/>
            <person name="Sierra-Patev S."/>
            <person name="Min B."/>
            <person name="Naranjo-Ortiz M."/>
            <person name="Looney B."/>
            <person name="Konkel Z."/>
            <person name="Slot J.C."/>
            <person name="Sakamoto Y."/>
            <person name="Steenwyk J.L."/>
            <person name="Rokas A."/>
            <person name="Carro J."/>
            <person name="Camarero S."/>
            <person name="Ferreira P."/>
            <person name="Molpeceres G."/>
            <person name="Ruiz-Duenas F.J."/>
            <person name="Serrano A."/>
            <person name="Henrissat B."/>
            <person name="Drula E."/>
            <person name="Hughes K.W."/>
            <person name="Mata J.L."/>
            <person name="Ishikawa N.K."/>
            <person name="Vargas-Isla R."/>
            <person name="Ushijima S."/>
            <person name="Smith C.A."/>
            <person name="Ahrendt S."/>
            <person name="Andreopoulos W."/>
            <person name="He G."/>
            <person name="Labutti K."/>
            <person name="Lipzen A."/>
            <person name="Ng V."/>
            <person name="Riley R."/>
            <person name="Sandor L."/>
            <person name="Barry K."/>
            <person name="Martinez A.T."/>
            <person name="Xiao Y."/>
            <person name="Gibbons J.G."/>
            <person name="Terashima K."/>
            <person name="Grigoriev I.V."/>
            <person name="Hibbett D.S."/>
        </authorList>
    </citation>
    <scope>NUCLEOTIDE SEQUENCE</scope>
    <source>
        <strain evidence="1">TMI1499</strain>
    </source>
</reference>
<keyword evidence="2" id="KW-1185">Reference proteome</keyword>
<organism evidence="1 2">
    <name type="scientific">Lentinula aff. lateritia</name>
    <dbReference type="NCBI Taxonomy" id="2804960"/>
    <lineage>
        <taxon>Eukaryota</taxon>
        <taxon>Fungi</taxon>
        <taxon>Dikarya</taxon>
        <taxon>Basidiomycota</taxon>
        <taxon>Agaricomycotina</taxon>
        <taxon>Agaricomycetes</taxon>
        <taxon>Agaricomycetidae</taxon>
        <taxon>Agaricales</taxon>
        <taxon>Marasmiineae</taxon>
        <taxon>Omphalotaceae</taxon>
        <taxon>Lentinula</taxon>
    </lineage>
</organism>
<accession>A0ACC1TZF3</accession>
<dbReference type="Proteomes" id="UP001163835">
    <property type="component" value="Unassembled WGS sequence"/>
</dbReference>
<sequence>MSRDESWAANYGNEIRMSVSSSFIAPEHLNSSGCRIQYSESKGRGVYASREIQRDTVIEISPVLFFGKEEYDKYGKFTVLDHYTFKWKDGRMALALGLGSLFNHSNSPNVSYTLDPHTDSIRYRTVRNIDPDEELCIFYGHKLWFDPVDATVSVIDSELKDGWGGLSAAWNDYDDPGKLWNSDQNEIVDDHSLPFTMLKPPPEEEDLATVRTVLAWVVDVPESRKITTLLRWLKNSGLEDPSLGHLKRIRKQDGKTTLLLSVDPTPPELPVELELASPFQILVPSSAALTLTSLSLKATFWPTFYAPKRKGEVEHWSRGKVEWATEAMKVVETEALESQSENELPISAFMPASYGGGEDEKVAVARDTRTSNSHPLRHAVLNLIRRVADLEVDNSPSSENGSNYLLTGRSVFLSHEPCIMCSMALLHSRVKQIFYLNPMRRTGGCGGVTCLPTLQGVNHRFEVFVWKEVVSKLVINEALDA</sequence>
<evidence type="ECO:0000313" key="2">
    <source>
        <dbReference type="Proteomes" id="UP001163835"/>
    </source>
</evidence>
<dbReference type="EMBL" id="MU795116">
    <property type="protein sequence ID" value="KAJ3810175.1"/>
    <property type="molecule type" value="Genomic_DNA"/>
</dbReference>
<comment type="caution">
    <text evidence="1">The sequence shown here is derived from an EMBL/GenBank/DDBJ whole genome shotgun (WGS) entry which is preliminary data.</text>
</comment>
<protein>
    <submittedName>
        <fullName evidence="1">Uncharacterized protein</fullName>
    </submittedName>
</protein>
<gene>
    <name evidence="1" type="ORF">F5876DRAFT_89040</name>
</gene>
<proteinExistence type="predicted"/>
<name>A0ACC1TZF3_9AGAR</name>
<evidence type="ECO:0000313" key="1">
    <source>
        <dbReference type="EMBL" id="KAJ3810175.1"/>
    </source>
</evidence>